<dbReference type="AlphaFoldDB" id="A0A0J9WNM5"/>
<reference evidence="1" key="2">
    <citation type="journal article" date="2010" name="Nature">
        <title>Comparative genomics reveals mobile pathogenicity chromosomes in Fusarium.</title>
        <authorList>
            <person name="Ma L.J."/>
            <person name="van der Does H.C."/>
            <person name="Borkovich K.A."/>
            <person name="Coleman J.J."/>
            <person name="Daboussi M.J."/>
            <person name="Di Pietro A."/>
            <person name="Dufresne M."/>
            <person name="Freitag M."/>
            <person name="Grabherr M."/>
            <person name="Henrissat B."/>
            <person name="Houterman P.M."/>
            <person name="Kang S."/>
            <person name="Shim W.B."/>
            <person name="Woloshuk C."/>
            <person name="Xie X."/>
            <person name="Xu J.R."/>
            <person name="Antoniw J."/>
            <person name="Baker S.E."/>
            <person name="Bluhm B.H."/>
            <person name="Breakspear A."/>
            <person name="Brown D.W."/>
            <person name="Butchko R.A."/>
            <person name="Chapman S."/>
            <person name="Coulson R."/>
            <person name="Coutinho P.M."/>
            <person name="Danchin E.G."/>
            <person name="Diener A."/>
            <person name="Gale L.R."/>
            <person name="Gardiner D.M."/>
            <person name="Goff S."/>
            <person name="Hammond-Kosack K.E."/>
            <person name="Hilburn K."/>
            <person name="Hua-Van A."/>
            <person name="Jonkers W."/>
            <person name="Kazan K."/>
            <person name="Kodira C.D."/>
            <person name="Koehrsen M."/>
            <person name="Kumar L."/>
            <person name="Lee Y.H."/>
            <person name="Li L."/>
            <person name="Manners J.M."/>
            <person name="Miranda-Saavedra D."/>
            <person name="Mukherjee M."/>
            <person name="Park G."/>
            <person name="Park J."/>
            <person name="Park S.Y."/>
            <person name="Proctor R.H."/>
            <person name="Regev A."/>
            <person name="Ruiz-Roldan M.C."/>
            <person name="Sain D."/>
            <person name="Sakthikumar S."/>
            <person name="Sykes S."/>
            <person name="Schwartz D.C."/>
            <person name="Turgeon B.G."/>
            <person name="Wapinski I."/>
            <person name="Yoder O."/>
            <person name="Young S."/>
            <person name="Zeng Q."/>
            <person name="Zhou S."/>
            <person name="Galagan J."/>
            <person name="Cuomo C.A."/>
            <person name="Kistler H.C."/>
            <person name="Rep M."/>
        </authorList>
    </citation>
    <scope>NUCLEOTIDE SEQUENCE [LARGE SCALE GENOMIC DNA]</scope>
    <source>
        <strain evidence="1">4287</strain>
    </source>
</reference>
<dbReference type="GeneID" id="28960562"/>
<dbReference type="RefSeq" id="XP_018245587.1">
    <property type="nucleotide sequence ID" value="XM_018400139.1"/>
</dbReference>
<name>A0A0J9WNM5_FUSO4</name>
<organism evidence="1 2">
    <name type="scientific">Fusarium oxysporum f. sp. lycopersici (strain 4287 / CBS 123668 / FGSC 9935 / NRRL 34936)</name>
    <name type="common">Fusarium vascular wilt of tomato</name>
    <dbReference type="NCBI Taxonomy" id="426428"/>
    <lineage>
        <taxon>Eukaryota</taxon>
        <taxon>Fungi</taxon>
        <taxon>Dikarya</taxon>
        <taxon>Ascomycota</taxon>
        <taxon>Pezizomycotina</taxon>
        <taxon>Sordariomycetes</taxon>
        <taxon>Hypocreomycetidae</taxon>
        <taxon>Hypocreales</taxon>
        <taxon>Nectriaceae</taxon>
        <taxon>Fusarium</taxon>
        <taxon>Fusarium oxysporum species complex</taxon>
    </lineage>
</organism>
<evidence type="ECO:0000313" key="1">
    <source>
        <dbReference type="EMBL" id="KNB07542.1"/>
    </source>
</evidence>
<dbReference type="EMBL" id="DS231705">
    <property type="protein sequence ID" value="KNB07542.1"/>
    <property type="molecule type" value="Genomic_DNA"/>
</dbReference>
<sequence length="150" mass="17333">MDSWCFPPFDPEPVKQTDDVHRPSATVIPIFLHHNGCGGGLPMGHTRHRPTTRKHSTKDAATWERHMGETRAFARRHHARSPCHDREEHRHTYIQSITSSETRFASIPYSCTCGCFHIHQTTCLDCDRIYEASTLLDPYRGSPYNRTYKL</sequence>
<protein>
    <submittedName>
        <fullName evidence="1">Uncharacterized protein</fullName>
    </submittedName>
</protein>
<gene>
    <name evidence="1" type="ORF">FOXG_19856</name>
</gene>
<reference evidence="1" key="1">
    <citation type="submission" date="2007-04" db="EMBL/GenBank/DDBJ databases">
        <authorList>
            <consortium name="The Broad Institute Genome Sequencing Platform"/>
            <person name="Birren B."/>
            <person name="Lander E."/>
            <person name="Galagan J."/>
            <person name="Nusbaum C."/>
            <person name="Devon K."/>
            <person name="Ma L.-J."/>
            <person name="Jaffe D."/>
            <person name="Butler J."/>
            <person name="Alvarez P."/>
            <person name="Gnerre S."/>
            <person name="Grabherr M."/>
            <person name="Kleber M."/>
            <person name="Mauceli E."/>
            <person name="Brockman W."/>
            <person name="MacCallum I.A."/>
            <person name="Young S."/>
            <person name="LaButti K."/>
            <person name="DeCaprio D."/>
            <person name="Crawford M."/>
            <person name="Koehrsen M."/>
            <person name="Engels R."/>
            <person name="Montgomery P."/>
            <person name="Pearson M."/>
            <person name="Howarth C."/>
            <person name="Larson L."/>
            <person name="White J."/>
            <person name="O'Leary S."/>
            <person name="Kodira C."/>
            <person name="Zeng Q."/>
            <person name="Yandava C."/>
            <person name="Alvarado L."/>
            <person name="Kistler C."/>
            <person name="Shim W.-B."/>
            <person name="Kang S."/>
            <person name="Woloshuk C."/>
        </authorList>
    </citation>
    <scope>NUCLEOTIDE SEQUENCE</scope>
    <source>
        <strain evidence="1">4287</strain>
    </source>
</reference>
<accession>A0A0J9WNM5</accession>
<evidence type="ECO:0000313" key="2">
    <source>
        <dbReference type="Proteomes" id="UP000009097"/>
    </source>
</evidence>
<dbReference type="VEuPathDB" id="FungiDB:FOXG_19856"/>
<proteinExistence type="predicted"/>
<dbReference type="Proteomes" id="UP000009097">
    <property type="component" value="Unassembled WGS sequence"/>
</dbReference>
<dbReference type="OrthoDB" id="4975983at2759"/>
<dbReference type="KEGG" id="fox:FOXG_19856"/>